<feature type="region of interest" description="Disordered" evidence="1">
    <location>
        <begin position="1"/>
        <end position="30"/>
    </location>
</feature>
<dbReference type="SUPFAM" id="SSF48452">
    <property type="entry name" value="TPR-like"/>
    <property type="match status" value="1"/>
</dbReference>
<dbReference type="AlphaFoldDB" id="A0A3G2S1E8"/>
<dbReference type="GO" id="GO:0000184">
    <property type="term" value="P:nuclear-transcribed mRNA catabolic process, nonsense-mediated decay"/>
    <property type="evidence" value="ECO:0007669"/>
    <property type="project" value="TreeGrafter"/>
</dbReference>
<dbReference type="InterPro" id="IPR045153">
    <property type="entry name" value="Est1/Ebs1-like"/>
</dbReference>
<name>A0A3G2S1E8_MALR7</name>
<evidence type="ECO:0000313" key="3">
    <source>
        <dbReference type="Proteomes" id="UP000269793"/>
    </source>
</evidence>
<evidence type="ECO:0000313" key="2">
    <source>
        <dbReference type="EMBL" id="AYO40958.1"/>
    </source>
</evidence>
<dbReference type="OrthoDB" id="2017974at2759"/>
<dbReference type="Gene3D" id="1.25.40.10">
    <property type="entry name" value="Tetratricopeptide repeat domain"/>
    <property type="match status" value="1"/>
</dbReference>
<dbReference type="GO" id="GO:0042162">
    <property type="term" value="F:telomeric DNA binding"/>
    <property type="evidence" value="ECO:0007669"/>
    <property type="project" value="TreeGrafter"/>
</dbReference>
<dbReference type="PANTHER" id="PTHR15696">
    <property type="entry name" value="SMG-7 SUPPRESSOR WITH MORPHOLOGICAL EFFECT ON GENITALIA PROTEIN 7"/>
    <property type="match status" value="1"/>
</dbReference>
<dbReference type="VEuPathDB" id="FungiDB:DNF11_0008"/>
<dbReference type="GO" id="GO:0070034">
    <property type="term" value="F:telomerase RNA binding"/>
    <property type="evidence" value="ECO:0007669"/>
    <property type="project" value="TreeGrafter"/>
</dbReference>
<dbReference type="InterPro" id="IPR011990">
    <property type="entry name" value="TPR-like_helical_dom_sf"/>
</dbReference>
<feature type="compositionally biased region" description="Polar residues" evidence="1">
    <location>
        <begin position="1"/>
        <end position="21"/>
    </location>
</feature>
<dbReference type="EMBL" id="CP033148">
    <property type="protein sequence ID" value="AYO40958.1"/>
    <property type="molecule type" value="Genomic_DNA"/>
</dbReference>
<protein>
    <submittedName>
        <fullName evidence="2">Uncharacterized protein</fullName>
    </submittedName>
</protein>
<dbReference type="Proteomes" id="UP000269793">
    <property type="component" value="Chromosome I"/>
</dbReference>
<dbReference type="PANTHER" id="PTHR15696:SF0">
    <property type="entry name" value="TELOMERASE-BINDING PROTEIN EST1A"/>
    <property type="match status" value="1"/>
</dbReference>
<organism evidence="2 3">
    <name type="scientific">Malassezia restricta (strain ATCC 96810 / NBRC 103918 / CBS 7877)</name>
    <name type="common">Seborrheic dermatitis infection agent</name>
    <dbReference type="NCBI Taxonomy" id="425264"/>
    <lineage>
        <taxon>Eukaryota</taxon>
        <taxon>Fungi</taxon>
        <taxon>Dikarya</taxon>
        <taxon>Basidiomycota</taxon>
        <taxon>Ustilaginomycotina</taxon>
        <taxon>Malasseziomycetes</taxon>
        <taxon>Malasseziales</taxon>
        <taxon>Malasseziaceae</taxon>
        <taxon>Malassezia</taxon>
    </lineage>
</organism>
<keyword evidence="3" id="KW-1185">Reference proteome</keyword>
<reference evidence="2 3" key="1">
    <citation type="submission" date="2018-10" db="EMBL/GenBank/DDBJ databases">
        <title>Complete genome sequence of Malassezia restricta CBS 7877.</title>
        <authorList>
            <person name="Morand S.C."/>
            <person name="Bertignac M."/>
            <person name="Iltis A."/>
            <person name="Kolder I."/>
            <person name="Pirovano W."/>
            <person name="Jourdain R."/>
            <person name="Clavaud C."/>
        </authorList>
    </citation>
    <scope>NUCLEOTIDE SEQUENCE [LARGE SCALE GENOMIC DNA]</scope>
    <source>
        <strain evidence="2 3">CBS 7877</strain>
    </source>
</reference>
<gene>
    <name evidence="2" type="ORF">DNF11_0008</name>
</gene>
<sequence length="532" mass="60246">MEQGTSSESRSGPTRADSGSSALRPHGRYNTRTHATLVAADLLSRIDMHDSAMQFPVRGTQGVLDLHYHQRIMMTSSISLMELLQREFLHLHSRQMPDLYKVITRTYARGIQMPLEQVLTTLNTMVMTDRSASKEWLVAPNDSQVRLAPIIIVIDVLERMLCDTYALCAYAHERATEGRVRRACVEWLGEIARQQLATLQYCHALGIPRRLYHDECEAWRLTASQWYGMAARDTPDDGRWYAALAELAERDAVWSLYYYCKSLLVVHPCLETRENMMEYVSLKVHRARISSDASGQDLFVYLLGLLLTRVDLDSFELILKRLAVKLTQEPCSLLETEWGMMALCIAAAILEFGRTDAWIDVCQLAAFHLPSNTRPLSEASAPMLEQMPQSMKSVMQSFEQQPADMASVQASCEAFDMPMPLSCAVSLMVTLMEVAVQHLEQSLRDPAAHLNAPDMFLNVMLSFVYVLMLRVDEPRIHAMCQILCAHLPWKQLAAYVCGDVFGSRQCDVHTALVRAHTQLPEDWCLQGILWNA</sequence>
<dbReference type="GO" id="GO:0005697">
    <property type="term" value="C:telomerase holoenzyme complex"/>
    <property type="evidence" value="ECO:0007669"/>
    <property type="project" value="TreeGrafter"/>
</dbReference>
<evidence type="ECO:0000256" key="1">
    <source>
        <dbReference type="SAM" id="MobiDB-lite"/>
    </source>
</evidence>
<dbReference type="STRING" id="425264.A0A3G2S1E8"/>
<accession>A0A3G2S1E8</accession>
<proteinExistence type="predicted"/>